<sequence length="87" mass="10313">MDKDKMLDYFNDRETTLFRDELGSNARYHELLQKKLAAEDAHRKMVGEAAWKQYLQLDEICNELESVRYQAMYLAGAADFEKLFRQS</sequence>
<protein>
    <recommendedName>
        <fullName evidence="3">YlbF family regulator</fullName>
    </recommendedName>
</protein>
<comment type="caution">
    <text evidence="1">The sequence shown here is derived from an EMBL/GenBank/DDBJ whole genome shotgun (WGS) entry which is preliminary data.</text>
</comment>
<accession>A0ABV1C7P7</accession>
<dbReference type="RefSeq" id="WP_349187188.1">
    <property type="nucleotide sequence ID" value="NZ_JBBMEN010000033.1"/>
</dbReference>
<gene>
    <name evidence="1" type="ORF">WMO20_13460</name>
</gene>
<dbReference type="EMBL" id="JBBMEN010000033">
    <property type="protein sequence ID" value="MEQ2386920.1"/>
    <property type="molecule type" value="Genomic_DNA"/>
</dbReference>
<keyword evidence="2" id="KW-1185">Reference proteome</keyword>
<evidence type="ECO:0008006" key="3">
    <source>
        <dbReference type="Google" id="ProtNLM"/>
    </source>
</evidence>
<name>A0ABV1C7P7_9FIRM</name>
<evidence type="ECO:0000313" key="1">
    <source>
        <dbReference type="EMBL" id="MEQ2386920.1"/>
    </source>
</evidence>
<organism evidence="1 2">
    <name type="scientific">Faecalibacterium intestinale</name>
    <dbReference type="NCBI Taxonomy" id="3133155"/>
    <lineage>
        <taxon>Bacteria</taxon>
        <taxon>Bacillati</taxon>
        <taxon>Bacillota</taxon>
        <taxon>Clostridia</taxon>
        <taxon>Eubacteriales</taxon>
        <taxon>Oscillospiraceae</taxon>
        <taxon>Faecalibacterium</taxon>
    </lineage>
</organism>
<evidence type="ECO:0000313" key="2">
    <source>
        <dbReference type="Proteomes" id="UP001465119"/>
    </source>
</evidence>
<dbReference type="Proteomes" id="UP001465119">
    <property type="component" value="Unassembled WGS sequence"/>
</dbReference>
<proteinExistence type="predicted"/>
<reference evidence="1 2" key="1">
    <citation type="submission" date="2024-03" db="EMBL/GenBank/DDBJ databases">
        <title>Human intestinal bacterial collection.</title>
        <authorList>
            <person name="Pauvert C."/>
            <person name="Hitch T.C.A."/>
            <person name="Clavel T."/>
        </authorList>
    </citation>
    <scope>NUCLEOTIDE SEQUENCE [LARGE SCALE GENOMIC DNA]</scope>
    <source>
        <strain evidence="1 2">CLA-AA-H281</strain>
    </source>
</reference>